<dbReference type="Proteomes" id="UP000546213">
    <property type="component" value="Unassembled WGS sequence"/>
</dbReference>
<dbReference type="Pfam" id="PF12796">
    <property type="entry name" value="Ank_2"/>
    <property type="match status" value="1"/>
</dbReference>
<keyword evidence="4" id="KW-0472">Membrane</keyword>
<feature type="repeat" description="ANK" evidence="3">
    <location>
        <begin position="394"/>
        <end position="426"/>
    </location>
</feature>
<dbReference type="OrthoDB" id="20872at2759"/>
<proteinExistence type="predicted"/>
<keyword evidence="1" id="KW-0677">Repeat</keyword>
<dbReference type="SUPFAM" id="SSF48403">
    <property type="entry name" value="Ankyrin repeat"/>
    <property type="match status" value="2"/>
</dbReference>
<dbReference type="PROSITE" id="PS50088">
    <property type="entry name" value="ANK_REPEAT"/>
    <property type="match status" value="3"/>
</dbReference>
<feature type="transmembrane region" description="Helical" evidence="4">
    <location>
        <begin position="49"/>
        <end position="66"/>
    </location>
</feature>
<keyword evidence="4" id="KW-0812">Transmembrane</keyword>
<evidence type="ECO:0000256" key="2">
    <source>
        <dbReference type="ARBA" id="ARBA00023043"/>
    </source>
</evidence>
<sequence>MSLEYDKQQLGKKLFILESWHKDPRICEKGKTALKSKAWKFNMSTSDKIAAGSLGVAIFGGIMMAVNQFRKKPEPVQVAANDQKPDSKDGQDGNINVESQNDIALYAVSLSSNQDMAAILLDWKANTEIADECDWTPLYVSSLYVTNAIVDLPLERKENPNLSPYFSGLWMKRSPLHEASMQRPFLPPLSLLLDLRAYPKLADEKGYIALHSAVQAGHDLALAFTPLLQRGADSNIAAADGWTPLLWAVNQMTELGNSSEAVLKTLLDASLTDVNRVLTISSDITIPVERDGQHITPILQAAACHSPEEVKILRHLFTDASSKKKMACDISLAYIAALHGHSDSPRLVLECGADANAADVEGRTPLHLTARHSHPECISLLLVHGADVNAKANDRGTALYEAVSIADEDCVRLLLDAGADMLAERDPRVGEVSLHRQEGWSIEALRQSCEPDEEERPRGPTVAELRERYQLKFSTEAGQH</sequence>
<reference evidence="5 6" key="1">
    <citation type="submission" date="2020-05" db="EMBL/GenBank/DDBJ databases">
        <title>Identification and distribution of gene clusters putatively required for synthesis of sphingolipid metabolism inhibitors in phylogenetically diverse species of the filamentous fungus Fusarium.</title>
        <authorList>
            <person name="Kim H.-S."/>
            <person name="Busman M."/>
            <person name="Brown D.W."/>
            <person name="Divon H."/>
            <person name="Uhlig S."/>
            <person name="Proctor R.H."/>
        </authorList>
    </citation>
    <scope>NUCLEOTIDE SEQUENCE [LARGE SCALE GENOMIC DNA]</scope>
    <source>
        <strain evidence="5 6">NRRL 36939</strain>
    </source>
</reference>
<evidence type="ECO:0000256" key="4">
    <source>
        <dbReference type="SAM" id="Phobius"/>
    </source>
</evidence>
<evidence type="ECO:0000313" key="6">
    <source>
        <dbReference type="Proteomes" id="UP000546213"/>
    </source>
</evidence>
<name>A0A8H5L4J1_9HYPO</name>
<evidence type="ECO:0000313" key="5">
    <source>
        <dbReference type="EMBL" id="KAF5586244.1"/>
    </source>
</evidence>
<dbReference type="AlphaFoldDB" id="A0A8H5L4J1"/>
<dbReference type="EMBL" id="JAAOAS010000197">
    <property type="protein sequence ID" value="KAF5586244.1"/>
    <property type="molecule type" value="Genomic_DNA"/>
</dbReference>
<feature type="repeat" description="ANK" evidence="3">
    <location>
        <begin position="205"/>
        <end position="239"/>
    </location>
</feature>
<evidence type="ECO:0000256" key="3">
    <source>
        <dbReference type="PROSITE-ProRule" id="PRU00023"/>
    </source>
</evidence>
<dbReference type="InterPro" id="IPR002110">
    <property type="entry name" value="Ankyrin_rpt"/>
</dbReference>
<dbReference type="PANTHER" id="PTHR24198">
    <property type="entry name" value="ANKYRIN REPEAT AND PROTEIN KINASE DOMAIN-CONTAINING PROTEIN"/>
    <property type="match status" value="1"/>
</dbReference>
<protein>
    <submittedName>
        <fullName evidence="5">Ankyrin repeat</fullName>
    </submittedName>
</protein>
<organism evidence="5 6">
    <name type="scientific">Fusarium pseudocircinatum</name>
    <dbReference type="NCBI Taxonomy" id="56676"/>
    <lineage>
        <taxon>Eukaryota</taxon>
        <taxon>Fungi</taxon>
        <taxon>Dikarya</taxon>
        <taxon>Ascomycota</taxon>
        <taxon>Pezizomycotina</taxon>
        <taxon>Sordariomycetes</taxon>
        <taxon>Hypocreomycetidae</taxon>
        <taxon>Hypocreales</taxon>
        <taxon>Nectriaceae</taxon>
        <taxon>Fusarium</taxon>
        <taxon>Fusarium fujikuroi species complex</taxon>
    </lineage>
</organism>
<gene>
    <name evidence="5" type="ORF">FPCIR_7989</name>
</gene>
<keyword evidence="6" id="KW-1185">Reference proteome</keyword>
<dbReference type="Gene3D" id="1.25.40.20">
    <property type="entry name" value="Ankyrin repeat-containing domain"/>
    <property type="match status" value="1"/>
</dbReference>
<dbReference type="PROSITE" id="PS50297">
    <property type="entry name" value="ANK_REP_REGION"/>
    <property type="match status" value="2"/>
</dbReference>
<feature type="repeat" description="ANK" evidence="3">
    <location>
        <begin position="361"/>
        <end position="393"/>
    </location>
</feature>
<keyword evidence="2 3" id="KW-0040">ANK repeat</keyword>
<comment type="caution">
    <text evidence="5">The sequence shown here is derived from an EMBL/GenBank/DDBJ whole genome shotgun (WGS) entry which is preliminary data.</text>
</comment>
<evidence type="ECO:0000256" key="1">
    <source>
        <dbReference type="ARBA" id="ARBA00022737"/>
    </source>
</evidence>
<dbReference type="InterPro" id="IPR036770">
    <property type="entry name" value="Ankyrin_rpt-contain_sf"/>
</dbReference>
<dbReference type="SMART" id="SM00248">
    <property type="entry name" value="ANK"/>
    <property type="match status" value="7"/>
</dbReference>
<keyword evidence="4" id="KW-1133">Transmembrane helix</keyword>
<dbReference type="PANTHER" id="PTHR24198:SF165">
    <property type="entry name" value="ANKYRIN REPEAT-CONTAINING PROTEIN-RELATED"/>
    <property type="match status" value="1"/>
</dbReference>
<accession>A0A8H5L4J1</accession>
<dbReference type="PRINTS" id="PR01415">
    <property type="entry name" value="ANKYRIN"/>
</dbReference>